<comment type="caution">
    <text evidence="3">The sequence shown here is derived from an EMBL/GenBank/DDBJ whole genome shotgun (WGS) entry which is preliminary data.</text>
</comment>
<evidence type="ECO:0000256" key="1">
    <source>
        <dbReference type="ARBA" id="ARBA00038376"/>
    </source>
</evidence>
<comment type="similarity">
    <text evidence="1">Belongs to the avfA family.</text>
</comment>
<dbReference type="Proteomes" id="UP000277212">
    <property type="component" value="Unassembled WGS sequence"/>
</dbReference>
<keyword evidence="4" id="KW-1185">Reference proteome</keyword>
<dbReference type="EMBL" id="NKUJ01000349">
    <property type="protein sequence ID" value="RMJ07313.1"/>
    <property type="molecule type" value="Genomic_DNA"/>
</dbReference>
<dbReference type="PANTHER" id="PTHR43355">
    <property type="entry name" value="FLAVIN REDUCTASE (NADPH)"/>
    <property type="match status" value="1"/>
</dbReference>
<dbReference type="SUPFAM" id="SSF51735">
    <property type="entry name" value="NAD(P)-binding Rossmann-fold domains"/>
    <property type="match status" value="1"/>
</dbReference>
<name>A0A3M2RPQ8_9HYPO</name>
<evidence type="ECO:0000313" key="3">
    <source>
        <dbReference type="EMBL" id="RMJ07313.1"/>
    </source>
</evidence>
<dbReference type="GO" id="GO:0004074">
    <property type="term" value="F:biliverdin reductase [NAD(P)H] activity"/>
    <property type="evidence" value="ECO:0007669"/>
    <property type="project" value="TreeGrafter"/>
</dbReference>
<dbReference type="AlphaFoldDB" id="A0A3M2RPQ8"/>
<evidence type="ECO:0000313" key="4">
    <source>
        <dbReference type="Proteomes" id="UP000277212"/>
    </source>
</evidence>
<dbReference type="OrthoDB" id="63935at2759"/>
<dbReference type="InterPro" id="IPR016040">
    <property type="entry name" value="NAD(P)-bd_dom"/>
</dbReference>
<sequence>MSKTIAFFGATGGCGLSALNLSISNNHTCIALCRNPDKLSTLFPSKPTNLTAIKGNAHDAEAVASCLVNPSDPSRLVDIVCFTIGSVFSFAKLTTEDPNVCEKAMDALFKALDTLRQQQGKTGKPLLAVISTTGISKFQRDVPIAFLPLYKALHVPHEDKRVMEERLQASSERWIAVRPSLLVDGAVPERKIRVGVEDPVKGVEVKEFGYTISREDVGRWIYENLIVGETGRYEGKAVGITW</sequence>
<proteinExistence type="inferred from homology"/>
<dbReference type="Pfam" id="PF13460">
    <property type="entry name" value="NAD_binding_10"/>
    <property type="match status" value="1"/>
</dbReference>
<protein>
    <recommendedName>
        <fullName evidence="2">NAD(P)-binding domain-containing protein</fullName>
    </recommendedName>
</protein>
<dbReference type="InterPro" id="IPR051606">
    <property type="entry name" value="Polyketide_Oxido-like"/>
</dbReference>
<dbReference type="STRING" id="2010991.A0A3M2RPQ8"/>
<dbReference type="PANTHER" id="PTHR43355:SF2">
    <property type="entry name" value="FLAVIN REDUCTASE (NADPH)"/>
    <property type="match status" value="1"/>
</dbReference>
<dbReference type="GO" id="GO:0042602">
    <property type="term" value="F:riboflavin reductase (NADPH) activity"/>
    <property type="evidence" value="ECO:0007669"/>
    <property type="project" value="TreeGrafter"/>
</dbReference>
<feature type="domain" description="NAD(P)-binding" evidence="2">
    <location>
        <begin position="9"/>
        <end position="224"/>
    </location>
</feature>
<reference evidence="3 4" key="1">
    <citation type="submission" date="2017-06" db="EMBL/GenBank/DDBJ databases">
        <title>Comparative genomic analysis of Ambrosia Fusariam Clade fungi.</title>
        <authorList>
            <person name="Stajich J.E."/>
            <person name="Carrillo J."/>
            <person name="Kijimoto T."/>
            <person name="Eskalen A."/>
            <person name="O'Donnell K."/>
            <person name="Kasson M."/>
        </authorList>
    </citation>
    <scope>NUCLEOTIDE SEQUENCE [LARGE SCALE GENOMIC DNA]</scope>
    <source>
        <strain evidence="3">UCR3666</strain>
    </source>
</reference>
<evidence type="ECO:0000259" key="2">
    <source>
        <dbReference type="Pfam" id="PF13460"/>
    </source>
</evidence>
<dbReference type="InterPro" id="IPR036291">
    <property type="entry name" value="NAD(P)-bd_dom_sf"/>
</dbReference>
<accession>A0A3M2RPQ8</accession>
<organism evidence="3 4">
    <name type="scientific">Fusarium kuroshium</name>
    <dbReference type="NCBI Taxonomy" id="2010991"/>
    <lineage>
        <taxon>Eukaryota</taxon>
        <taxon>Fungi</taxon>
        <taxon>Dikarya</taxon>
        <taxon>Ascomycota</taxon>
        <taxon>Pezizomycotina</taxon>
        <taxon>Sordariomycetes</taxon>
        <taxon>Hypocreomycetidae</taxon>
        <taxon>Hypocreales</taxon>
        <taxon>Nectriaceae</taxon>
        <taxon>Fusarium</taxon>
        <taxon>Fusarium solani species complex</taxon>
    </lineage>
</organism>
<dbReference type="Gene3D" id="3.40.50.720">
    <property type="entry name" value="NAD(P)-binding Rossmann-like Domain"/>
    <property type="match status" value="1"/>
</dbReference>
<gene>
    <name evidence="3" type="ORF">CDV36_013086</name>
</gene>